<dbReference type="InterPro" id="IPR032675">
    <property type="entry name" value="LRR_dom_sf"/>
</dbReference>
<feature type="compositionally biased region" description="Low complexity" evidence="1">
    <location>
        <begin position="434"/>
        <end position="443"/>
    </location>
</feature>
<organism evidence="2 3">
    <name type="scientific">Coprinopsis marcescibilis</name>
    <name type="common">Agaric fungus</name>
    <name type="synonym">Psathyrella marcescibilis</name>
    <dbReference type="NCBI Taxonomy" id="230819"/>
    <lineage>
        <taxon>Eukaryota</taxon>
        <taxon>Fungi</taxon>
        <taxon>Dikarya</taxon>
        <taxon>Basidiomycota</taxon>
        <taxon>Agaricomycotina</taxon>
        <taxon>Agaricomycetes</taxon>
        <taxon>Agaricomycetidae</taxon>
        <taxon>Agaricales</taxon>
        <taxon>Agaricineae</taxon>
        <taxon>Psathyrellaceae</taxon>
        <taxon>Coprinopsis</taxon>
    </lineage>
</organism>
<name>A0A5C3KJ97_COPMA</name>
<dbReference type="Gene3D" id="3.80.10.10">
    <property type="entry name" value="Ribonuclease Inhibitor"/>
    <property type="match status" value="1"/>
</dbReference>
<dbReference type="SUPFAM" id="SSF52047">
    <property type="entry name" value="RNI-like"/>
    <property type="match status" value="1"/>
</dbReference>
<reference evidence="2 3" key="1">
    <citation type="journal article" date="2019" name="Nat. Ecol. Evol.">
        <title>Megaphylogeny resolves global patterns of mushroom evolution.</title>
        <authorList>
            <person name="Varga T."/>
            <person name="Krizsan K."/>
            <person name="Foldi C."/>
            <person name="Dima B."/>
            <person name="Sanchez-Garcia M."/>
            <person name="Sanchez-Ramirez S."/>
            <person name="Szollosi G.J."/>
            <person name="Szarkandi J.G."/>
            <person name="Papp V."/>
            <person name="Albert L."/>
            <person name="Andreopoulos W."/>
            <person name="Angelini C."/>
            <person name="Antonin V."/>
            <person name="Barry K.W."/>
            <person name="Bougher N.L."/>
            <person name="Buchanan P."/>
            <person name="Buyck B."/>
            <person name="Bense V."/>
            <person name="Catcheside P."/>
            <person name="Chovatia M."/>
            <person name="Cooper J."/>
            <person name="Damon W."/>
            <person name="Desjardin D."/>
            <person name="Finy P."/>
            <person name="Geml J."/>
            <person name="Haridas S."/>
            <person name="Hughes K."/>
            <person name="Justo A."/>
            <person name="Karasinski D."/>
            <person name="Kautmanova I."/>
            <person name="Kiss B."/>
            <person name="Kocsube S."/>
            <person name="Kotiranta H."/>
            <person name="LaButti K.M."/>
            <person name="Lechner B.E."/>
            <person name="Liimatainen K."/>
            <person name="Lipzen A."/>
            <person name="Lukacs Z."/>
            <person name="Mihaltcheva S."/>
            <person name="Morgado L.N."/>
            <person name="Niskanen T."/>
            <person name="Noordeloos M.E."/>
            <person name="Ohm R.A."/>
            <person name="Ortiz-Santana B."/>
            <person name="Ovrebo C."/>
            <person name="Racz N."/>
            <person name="Riley R."/>
            <person name="Savchenko A."/>
            <person name="Shiryaev A."/>
            <person name="Soop K."/>
            <person name="Spirin V."/>
            <person name="Szebenyi C."/>
            <person name="Tomsovsky M."/>
            <person name="Tulloss R.E."/>
            <person name="Uehling J."/>
            <person name="Grigoriev I.V."/>
            <person name="Vagvolgyi C."/>
            <person name="Papp T."/>
            <person name="Martin F.M."/>
            <person name="Miettinen O."/>
            <person name="Hibbett D.S."/>
            <person name="Nagy L.G."/>
        </authorList>
    </citation>
    <scope>NUCLEOTIDE SEQUENCE [LARGE SCALE GENOMIC DNA]</scope>
    <source>
        <strain evidence="2 3">CBS 121175</strain>
    </source>
</reference>
<dbReference type="AlphaFoldDB" id="A0A5C3KJ97"/>
<feature type="compositionally biased region" description="Polar residues" evidence="1">
    <location>
        <begin position="453"/>
        <end position="468"/>
    </location>
</feature>
<protein>
    <submittedName>
        <fullName evidence="2">Uncharacterized protein</fullName>
    </submittedName>
</protein>
<keyword evidence="3" id="KW-1185">Reference proteome</keyword>
<dbReference type="OrthoDB" id="2962319at2759"/>
<dbReference type="Gene3D" id="1.20.1280.50">
    <property type="match status" value="1"/>
</dbReference>
<evidence type="ECO:0000313" key="2">
    <source>
        <dbReference type="EMBL" id="TFK20276.1"/>
    </source>
</evidence>
<evidence type="ECO:0000313" key="3">
    <source>
        <dbReference type="Proteomes" id="UP000307440"/>
    </source>
</evidence>
<accession>A0A5C3KJ97</accession>
<sequence length="584" mass="64949">MESSPPHPIHTIPAELLAKIFKTATNSSLKEWHDTSTTVGWNPPFPMLACAVCRHWRDIALNSPDLWSTVHVPISVSERPPRSLRFDPAKLTSRWLDHSKSAPLDVYISIPSLMFAYDLCGEVILPKVTQHADRLRLLAITGDVKDVSSPNIRGILASIAQKMGSTWPTRTLSLRFIGSVDCNARITTNTALLDRFWDNSQEALTLESPAVQKLEIEGIRFNISWVPGLVSLTVYDLESTHEEFHQLFISVPHLRELSLHRLRVFLDSTGPKVNIIPNLEYLSLGFHRRPSTSEQSYPATTLRLPNLRTLKLDGTNGLPICTCLDLSFFTAINQLGTLQIANFDRFSMDAQSDTTLTDIQLLQSLTSIRSLEIINTPCDELLGLQTPGIGRTRRVKSIGSIRAPASAHLLETGRNLDLFMRRMRINGLQEVSSTSIRSSTVESGAPGPELSAPGSSGTSEDKNNTAQTTITWPNLDTISIDSISSSDIVSLCRYVAARSGQVKTVRLSGVAQRHLSKSVKRRTFDDTFYAPNFVTARKYEWEDKEGKEKVSTSDSHEVESAQEWMSSRVLILPFEHDHLSVALG</sequence>
<proteinExistence type="predicted"/>
<dbReference type="Proteomes" id="UP000307440">
    <property type="component" value="Unassembled WGS sequence"/>
</dbReference>
<feature type="region of interest" description="Disordered" evidence="1">
    <location>
        <begin position="434"/>
        <end position="468"/>
    </location>
</feature>
<gene>
    <name evidence="2" type="ORF">FA15DRAFT_759511</name>
</gene>
<dbReference type="EMBL" id="ML210306">
    <property type="protein sequence ID" value="TFK20276.1"/>
    <property type="molecule type" value="Genomic_DNA"/>
</dbReference>
<evidence type="ECO:0000256" key="1">
    <source>
        <dbReference type="SAM" id="MobiDB-lite"/>
    </source>
</evidence>